<protein>
    <submittedName>
        <fullName evidence="3">DUF2235 domain-containing protein</fullName>
    </submittedName>
</protein>
<proteinExistence type="predicted"/>
<sequence length="721" mass="79788">MSMLYTGRAVPSDGRRKFSAREASQRAKALACLRSRGSTECKGQVFVGMFFDGTGNNDKWVEEKQTATQRQRNKHSNVARLYDAYLDEPKNGFFKSYMQGVGTPFAEIGDNSKLGTDIGGNAFGFMGADRINWGITFLLDAVYTYLTGTGLFGDLVQRRQLVNFMSSSMLAGGNAYAATADMKVGQWNVPGYLLNAPEQMRRADIYKQFIDKLTAAVKSSQRKIVQINVSVFGFSRGAAEARAFTHWLHELFTPSGGAFEIAGVPIRIGFLGIFDTVASVGIGDVTPITFGHMAWAHNTQSILPAVEECAHFVALHEQRASFPLESSTGWKNVGYPGMHSDVGGGYLPGEQGKSMPDWGLSPQLSQIPLIDMHFAALKGGVPLLTLAELAKDSASAKGFATDARLVKAYNDWLAGNGIKAGSIREFTQAHTRQYLRWRGSLHEGKGGLLLNKRFYRDAATSDKKDLLEADVELGKMIRDWRERGNLDLDQRMGQMARKYARRVSPLAGVLTDAAKERLTAEEKKFYDIMCAGPVPPAASVTLFDDYIHDSRAGFRVAGKHEPIFITGGYARFRQVFLQGEGDSATRKIGELVERKVGERAADMVEDARDIKDYTVRTYDRARDRIVSGYHAVEDAAVRAKREVEDKALAAKREIQEQAEAARKKLQAAAEAARDQASALKKKTMAEIKREADEAQRIYDAAQRHVMKKYEELGAMWHSIMD</sequence>
<reference evidence="3" key="1">
    <citation type="submission" date="2023-02" db="EMBL/GenBank/DDBJ databases">
        <title>Description of Herbaspirillum huttiense subsp. nephrolepsisexaltata and Herbaspirillum huttiense subsp. lycopersicon.</title>
        <authorList>
            <person name="Poudel M."/>
            <person name="Sharma A."/>
            <person name="Goss E."/>
            <person name="Tapia J.H."/>
            <person name="Harmon C.M."/>
            <person name="Jones J.B."/>
        </authorList>
    </citation>
    <scope>NUCLEOTIDE SEQUENCE</scope>
    <source>
        <strain evidence="3">NC40101</strain>
    </source>
</reference>
<dbReference type="Pfam" id="PF09994">
    <property type="entry name" value="T6SS_Tle1-like_cat"/>
    <property type="match status" value="1"/>
</dbReference>
<feature type="domain" description="T6SS Phospholipase effector Tle1-like catalytic" evidence="2">
    <location>
        <begin position="266"/>
        <end position="372"/>
    </location>
</feature>
<dbReference type="AlphaFoldDB" id="A0AAE4K5Q3"/>
<name>A0AAE4K5Q3_9BURK</name>
<dbReference type="PANTHER" id="PTHR33840:SF1">
    <property type="entry name" value="TLE1 PHOSPHOLIPASE DOMAIN-CONTAINING PROTEIN"/>
    <property type="match status" value="1"/>
</dbReference>
<evidence type="ECO:0000313" key="3">
    <source>
        <dbReference type="EMBL" id="MDT0339536.1"/>
    </source>
</evidence>
<evidence type="ECO:0000256" key="1">
    <source>
        <dbReference type="SAM" id="Coils"/>
    </source>
</evidence>
<organism evidence="3">
    <name type="scientific">Herbaspirillum huttiense subsp. nephrolepidis</name>
    <dbReference type="NCBI Taxonomy" id="3075126"/>
    <lineage>
        <taxon>Bacteria</taxon>
        <taxon>Pseudomonadati</taxon>
        <taxon>Pseudomonadota</taxon>
        <taxon>Betaproteobacteria</taxon>
        <taxon>Burkholderiales</taxon>
        <taxon>Oxalobacteraceae</taxon>
        <taxon>Herbaspirillum</taxon>
    </lineage>
</organism>
<gene>
    <name evidence="3" type="ORF">RJN63_22065</name>
</gene>
<feature type="coiled-coil region" evidence="1">
    <location>
        <begin position="640"/>
        <end position="704"/>
    </location>
</feature>
<comment type="caution">
    <text evidence="3">The sequence shown here is derived from an EMBL/GenBank/DDBJ whole genome shotgun (WGS) entry which is preliminary data.</text>
</comment>
<dbReference type="EMBL" id="JAVRAA010000013">
    <property type="protein sequence ID" value="MDT0339536.1"/>
    <property type="molecule type" value="Genomic_DNA"/>
</dbReference>
<accession>A0AAE4K5Q3</accession>
<evidence type="ECO:0000259" key="2">
    <source>
        <dbReference type="Pfam" id="PF09994"/>
    </source>
</evidence>
<dbReference type="InterPro" id="IPR018712">
    <property type="entry name" value="Tle1-like_cat"/>
</dbReference>
<keyword evidence="1" id="KW-0175">Coiled coil</keyword>
<dbReference type="RefSeq" id="WP_310837449.1">
    <property type="nucleotide sequence ID" value="NZ_JAVLSM010000006.1"/>
</dbReference>
<dbReference type="PANTHER" id="PTHR33840">
    <property type="match status" value="1"/>
</dbReference>